<sequence length="420" mass="45713">MRASHCKRYVFSCCTGNMQAAAAHPPTLLVGYDSEEDEGTEVATTPGATTRAGGSPALVLSVAEKGAPNGRAAVDLWTYAVRITPEDLAEEAMPYQGNTDSAATMASSHGHSSTGGGGDGAKSRLERTAGPVLDLKSTAATAVLGDLLSPTLCASPSPVAGRTHLAVPADKQQQEGSSGAGWLVSTWLHDLASQQEQQLQLHVSQQCTQHHLPMHNHEHHQQQQQQQQQAKQAAEGPCAQAGEGEGSSMAASLCKPRHALSPGLQAVLAELLRSSTSADLAAAQQHVRGVEQQRQLRWLERNLRRSQGLQNHDNHHLQDHLQQHQGQQQHEQGRTSVGFKRARRLSDEFAARSDTIPSDARPLQQQEQQQQQQQQGHKAGFDGVSPRSTPLHAYAQAHSQQLQQQWQQEQMLRHWRIHHL</sequence>
<name>A0ABQ7GMS5_DUNSA</name>
<feature type="region of interest" description="Disordered" evidence="1">
    <location>
        <begin position="99"/>
        <end position="124"/>
    </location>
</feature>
<evidence type="ECO:0000256" key="1">
    <source>
        <dbReference type="SAM" id="MobiDB-lite"/>
    </source>
</evidence>
<feature type="compositionally biased region" description="Low complexity" evidence="1">
    <location>
        <begin position="364"/>
        <end position="375"/>
    </location>
</feature>
<dbReference type="EMBL" id="MU069684">
    <property type="protein sequence ID" value="KAF5835898.1"/>
    <property type="molecule type" value="Genomic_DNA"/>
</dbReference>
<feature type="compositionally biased region" description="Low complexity" evidence="1">
    <location>
        <begin position="222"/>
        <end position="234"/>
    </location>
</feature>
<proteinExistence type="predicted"/>
<feature type="region of interest" description="Disordered" evidence="1">
    <location>
        <begin position="215"/>
        <end position="250"/>
    </location>
</feature>
<keyword evidence="3" id="KW-1185">Reference proteome</keyword>
<evidence type="ECO:0000313" key="3">
    <source>
        <dbReference type="Proteomes" id="UP000815325"/>
    </source>
</evidence>
<accession>A0ABQ7GMS5</accession>
<protein>
    <submittedName>
        <fullName evidence="2">Uncharacterized protein</fullName>
    </submittedName>
</protein>
<reference evidence="2" key="1">
    <citation type="submission" date="2017-08" db="EMBL/GenBank/DDBJ databases">
        <authorList>
            <person name="Polle J.E."/>
            <person name="Barry K."/>
            <person name="Cushman J."/>
            <person name="Schmutz J."/>
            <person name="Tran D."/>
            <person name="Hathwaick L.T."/>
            <person name="Yim W.C."/>
            <person name="Jenkins J."/>
            <person name="Mckie-Krisberg Z.M."/>
            <person name="Prochnik S."/>
            <person name="Lindquist E."/>
            <person name="Dockter R.B."/>
            <person name="Adam C."/>
            <person name="Molina H."/>
            <person name="Bunkerborg J."/>
            <person name="Jin E."/>
            <person name="Buchheim M."/>
            <person name="Magnuson J."/>
        </authorList>
    </citation>
    <scope>NUCLEOTIDE SEQUENCE</scope>
    <source>
        <strain evidence="2">CCAP 19/18</strain>
    </source>
</reference>
<comment type="caution">
    <text evidence="2">The sequence shown here is derived from an EMBL/GenBank/DDBJ whole genome shotgun (WGS) entry which is preliminary data.</text>
</comment>
<feature type="region of interest" description="Disordered" evidence="1">
    <location>
        <begin position="319"/>
        <end position="339"/>
    </location>
</feature>
<feature type="region of interest" description="Disordered" evidence="1">
    <location>
        <begin position="354"/>
        <end position="389"/>
    </location>
</feature>
<evidence type="ECO:0000313" key="2">
    <source>
        <dbReference type="EMBL" id="KAF5835898.1"/>
    </source>
</evidence>
<gene>
    <name evidence="2" type="ORF">DUNSADRAFT_6711</name>
</gene>
<organism evidence="2 3">
    <name type="scientific">Dunaliella salina</name>
    <name type="common">Green alga</name>
    <name type="synonym">Protococcus salinus</name>
    <dbReference type="NCBI Taxonomy" id="3046"/>
    <lineage>
        <taxon>Eukaryota</taxon>
        <taxon>Viridiplantae</taxon>
        <taxon>Chlorophyta</taxon>
        <taxon>core chlorophytes</taxon>
        <taxon>Chlorophyceae</taxon>
        <taxon>CS clade</taxon>
        <taxon>Chlamydomonadales</taxon>
        <taxon>Dunaliellaceae</taxon>
        <taxon>Dunaliella</taxon>
    </lineage>
</organism>
<feature type="compositionally biased region" description="Low complexity" evidence="1">
    <location>
        <begin position="101"/>
        <end position="112"/>
    </location>
</feature>
<dbReference type="Proteomes" id="UP000815325">
    <property type="component" value="Unassembled WGS sequence"/>
</dbReference>